<dbReference type="InterPro" id="IPR002502">
    <property type="entry name" value="Amidase_domain"/>
</dbReference>
<feature type="signal peptide" evidence="1">
    <location>
        <begin position="1"/>
        <end position="26"/>
    </location>
</feature>
<gene>
    <name evidence="3" type="ORF">BTM29_11310</name>
</gene>
<accession>A0A1P8Q5G3</accession>
<feature type="chain" id="PRO_5010333550" description="N-acetylmuramoyl-L-alanine amidase domain-containing protein" evidence="1">
    <location>
        <begin position="27"/>
        <end position="347"/>
    </location>
</feature>
<dbReference type="InterPro" id="IPR036505">
    <property type="entry name" value="Amidase/PGRP_sf"/>
</dbReference>
<dbReference type="Pfam" id="PF03217">
    <property type="entry name" value="SlpA"/>
    <property type="match status" value="1"/>
</dbReference>
<dbReference type="InterPro" id="IPR024968">
    <property type="entry name" value="SlpA_C_lactobacillus"/>
</dbReference>
<keyword evidence="4" id="KW-1185">Reference proteome</keyword>
<evidence type="ECO:0000259" key="2">
    <source>
        <dbReference type="SMART" id="SM00644"/>
    </source>
</evidence>
<dbReference type="SUPFAM" id="SSF55846">
    <property type="entry name" value="N-acetylmuramoyl-L-alanine amidase-like"/>
    <property type="match status" value="1"/>
</dbReference>
<evidence type="ECO:0000313" key="4">
    <source>
        <dbReference type="Proteomes" id="UP000187499"/>
    </source>
</evidence>
<name>A0A1P8Q5G3_9LACO</name>
<organism evidence="3 4">
    <name type="scientific">Companilactobacillus allii</name>
    <dbReference type="NCBI Taxonomy" id="1847728"/>
    <lineage>
        <taxon>Bacteria</taxon>
        <taxon>Bacillati</taxon>
        <taxon>Bacillota</taxon>
        <taxon>Bacilli</taxon>
        <taxon>Lactobacillales</taxon>
        <taxon>Lactobacillaceae</taxon>
        <taxon>Companilactobacillus</taxon>
    </lineage>
</organism>
<dbReference type="AlphaFoldDB" id="A0A1P8Q5G3"/>
<dbReference type="RefSeq" id="WP_076617836.1">
    <property type="nucleotide sequence ID" value="NZ_CP019323.1"/>
</dbReference>
<dbReference type="EMBL" id="CP019323">
    <property type="protein sequence ID" value="APX73102.1"/>
    <property type="molecule type" value="Genomic_DNA"/>
</dbReference>
<dbReference type="Pfam" id="PF01510">
    <property type="entry name" value="Amidase_2"/>
    <property type="match status" value="1"/>
</dbReference>
<dbReference type="Gene3D" id="3.40.80.10">
    <property type="entry name" value="Peptidoglycan recognition protein-like"/>
    <property type="match status" value="1"/>
</dbReference>
<proteinExistence type="predicted"/>
<protein>
    <recommendedName>
        <fullName evidence="2">N-acetylmuramoyl-L-alanine amidase domain-containing protein</fullName>
    </recommendedName>
</protein>
<keyword evidence="1" id="KW-0732">Signal</keyword>
<dbReference type="GO" id="GO:0008745">
    <property type="term" value="F:N-acetylmuramoyl-L-alanine amidase activity"/>
    <property type="evidence" value="ECO:0007669"/>
    <property type="project" value="InterPro"/>
</dbReference>
<dbReference type="SMART" id="SM00644">
    <property type="entry name" value="Ami_2"/>
    <property type="match status" value="1"/>
</dbReference>
<dbReference type="OrthoDB" id="9816557at2"/>
<evidence type="ECO:0000256" key="1">
    <source>
        <dbReference type="SAM" id="SignalP"/>
    </source>
</evidence>
<sequence>MKNKINILGLLVILAGFFLAPVTVDADVNSDFNINQNYALGAYQGDSRQAYRNYIILHESGNQNDVNDTNAVLHEVQFMHNNYSNAYATYFVGGGGQVYQVGQPGYVAWGALSANPYSPVQIELARTADRNTFNADYHTYVNLARYWANYYGIPLTLDGYGNGIKSHLWVTNNYGGDHQDPYGYLASWGITKQRLAEDLLHGFYSTPTATVIRDAVTIKDGPTTGIAGWNSKGKIIPGSNTKLRNDTAWKTSYLTTVNGLPMYRIATDEYIPKKYTSEANLVTINAISGVNAVDSTGKQISDSRKTFTDQSKWKTNDRPHWINGKLYLQVATNQYIDTYYTIGGGNR</sequence>
<feature type="domain" description="N-acetylmuramoyl-L-alanine amidase" evidence="2">
    <location>
        <begin position="42"/>
        <end position="182"/>
    </location>
</feature>
<evidence type="ECO:0000313" key="3">
    <source>
        <dbReference type="EMBL" id="APX73102.1"/>
    </source>
</evidence>
<dbReference type="GO" id="GO:0009253">
    <property type="term" value="P:peptidoglycan catabolic process"/>
    <property type="evidence" value="ECO:0007669"/>
    <property type="project" value="InterPro"/>
</dbReference>
<dbReference type="STRING" id="1847728.BTM29_11310"/>
<reference evidence="4" key="1">
    <citation type="submission" date="2016-12" db="EMBL/GenBank/DDBJ databases">
        <authorList>
            <person name="Jung M.Y."/>
            <person name="Lee S.H."/>
        </authorList>
    </citation>
    <scope>NUCLEOTIDE SEQUENCE [LARGE SCALE GENOMIC DNA]</scope>
    <source>
        <strain evidence="4">WiKim39</strain>
    </source>
</reference>
<dbReference type="Proteomes" id="UP000187499">
    <property type="component" value="Chromosome"/>
</dbReference>
<dbReference type="KEGG" id="lalw:BTM29_11310"/>